<comment type="caution">
    <text evidence="1">The sequence shown here is derived from an EMBL/GenBank/DDBJ whole genome shotgun (WGS) entry which is preliminary data.</text>
</comment>
<dbReference type="EMBL" id="MFYX01000042">
    <property type="protein sequence ID" value="OGK06021.1"/>
    <property type="molecule type" value="Genomic_DNA"/>
</dbReference>
<organism evidence="1 2">
    <name type="scientific">Candidatus Raymondbacteria bacterium RIFOXYD12_FULL_49_13</name>
    <dbReference type="NCBI Taxonomy" id="1817890"/>
    <lineage>
        <taxon>Bacteria</taxon>
        <taxon>Raymondiibacteriota</taxon>
    </lineage>
</organism>
<protein>
    <submittedName>
        <fullName evidence="1">Uncharacterized protein</fullName>
    </submittedName>
</protein>
<gene>
    <name evidence="1" type="ORF">A2519_14725</name>
</gene>
<dbReference type="Proteomes" id="UP000179243">
    <property type="component" value="Unassembled WGS sequence"/>
</dbReference>
<dbReference type="AlphaFoldDB" id="A0A1F7FHG2"/>
<accession>A0A1F7FHG2</accession>
<evidence type="ECO:0000313" key="1">
    <source>
        <dbReference type="EMBL" id="OGK06021.1"/>
    </source>
</evidence>
<evidence type="ECO:0000313" key="2">
    <source>
        <dbReference type="Proteomes" id="UP000179243"/>
    </source>
</evidence>
<reference evidence="1 2" key="1">
    <citation type="journal article" date="2016" name="Nat. Commun.">
        <title>Thousands of microbial genomes shed light on interconnected biogeochemical processes in an aquifer system.</title>
        <authorList>
            <person name="Anantharaman K."/>
            <person name="Brown C.T."/>
            <person name="Hug L.A."/>
            <person name="Sharon I."/>
            <person name="Castelle C.J."/>
            <person name="Probst A.J."/>
            <person name="Thomas B.C."/>
            <person name="Singh A."/>
            <person name="Wilkins M.J."/>
            <person name="Karaoz U."/>
            <person name="Brodie E.L."/>
            <person name="Williams K.H."/>
            <person name="Hubbard S.S."/>
            <person name="Banfield J.F."/>
        </authorList>
    </citation>
    <scope>NUCLEOTIDE SEQUENCE [LARGE SCALE GENOMIC DNA]</scope>
</reference>
<name>A0A1F7FHG2_UNCRA</name>
<proteinExistence type="predicted"/>
<sequence length="68" mass="7595">MNTPCNKKKFDKIGAEIALACACGHPSERRRDARMYFCGKCRAYHLTSKPFIMYPKQIGGTQAGGIKQ</sequence>